<dbReference type="Pfam" id="PF07378">
    <property type="entry name" value="FlbT"/>
    <property type="match status" value="1"/>
</dbReference>
<reference evidence="5" key="2">
    <citation type="submission" date="2020-09" db="EMBL/GenBank/DDBJ databases">
        <authorList>
            <person name="Sun Q."/>
            <person name="Zhou Y."/>
        </authorList>
    </citation>
    <scope>NUCLEOTIDE SEQUENCE</scope>
    <source>
        <strain evidence="5">CGMCC 1.12426</strain>
    </source>
</reference>
<keyword evidence="6" id="KW-1185">Reference proteome</keyword>
<dbReference type="InterPro" id="IPR009967">
    <property type="entry name" value="Flagellum_FlbT"/>
</dbReference>
<keyword evidence="2" id="KW-1005">Bacterial flagellum biogenesis</keyword>
<dbReference type="GO" id="GO:0044781">
    <property type="term" value="P:bacterial-type flagellum organization"/>
    <property type="evidence" value="ECO:0007669"/>
    <property type="project" value="UniProtKB-KW"/>
</dbReference>
<gene>
    <name evidence="5" type="primary">flbT1</name>
    <name evidence="5" type="ORF">GCM10011316_06760</name>
</gene>
<reference evidence="5" key="1">
    <citation type="journal article" date="2014" name="Int. J. Syst. Evol. Microbiol.">
        <title>Complete genome sequence of Corynebacterium casei LMG S-19264T (=DSM 44701T), isolated from a smear-ripened cheese.</title>
        <authorList>
            <consortium name="US DOE Joint Genome Institute (JGI-PGF)"/>
            <person name="Walter F."/>
            <person name="Albersmeier A."/>
            <person name="Kalinowski J."/>
            <person name="Ruckert C."/>
        </authorList>
    </citation>
    <scope>NUCLEOTIDE SEQUENCE</scope>
    <source>
        <strain evidence="5">CGMCC 1.12426</strain>
    </source>
</reference>
<comment type="caution">
    <text evidence="5">The sequence shown here is derived from an EMBL/GenBank/DDBJ whole genome shotgun (WGS) entry which is preliminary data.</text>
</comment>
<dbReference type="AlphaFoldDB" id="A0A916TB85"/>
<accession>A0A916TB85</accession>
<evidence type="ECO:0000256" key="4">
    <source>
        <dbReference type="SAM" id="MobiDB-lite"/>
    </source>
</evidence>
<dbReference type="EMBL" id="BMFA01000001">
    <property type="protein sequence ID" value="GGB37292.1"/>
    <property type="molecule type" value="Genomic_DNA"/>
</dbReference>
<dbReference type="GO" id="GO:0048027">
    <property type="term" value="F:mRNA 5'-UTR binding"/>
    <property type="evidence" value="ECO:0007669"/>
    <property type="project" value="InterPro"/>
</dbReference>
<evidence type="ECO:0000256" key="2">
    <source>
        <dbReference type="ARBA" id="ARBA00022795"/>
    </source>
</evidence>
<protein>
    <submittedName>
        <fullName evidence="5">Flagellum biosynthesis repressor protein FlbT 1</fullName>
    </submittedName>
</protein>
<dbReference type="NCBIfam" id="NF009432">
    <property type="entry name" value="PRK12791.1"/>
    <property type="match status" value="1"/>
</dbReference>
<evidence type="ECO:0000256" key="3">
    <source>
        <dbReference type="ARBA" id="ARBA00022884"/>
    </source>
</evidence>
<feature type="region of interest" description="Disordered" evidence="4">
    <location>
        <begin position="131"/>
        <end position="164"/>
    </location>
</feature>
<dbReference type="GO" id="GO:1902209">
    <property type="term" value="P:negative regulation of bacterial-type flagellum assembly"/>
    <property type="evidence" value="ECO:0007669"/>
    <property type="project" value="InterPro"/>
</dbReference>
<proteinExistence type="predicted"/>
<evidence type="ECO:0000313" key="6">
    <source>
        <dbReference type="Proteomes" id="UP000605148"/>
    </source>
</evidence>
<dbReference type="Proteomes" id="UP000605148">
    <property type="component" value="Unassembled WGS sequence"/>
</dbReference>
<keyword evidence="1" id="KW-0678">Repressor</keyword>
<sequence>MALKVELKPGERIIIGDSVITNDNQRTRLFIEGTAPILREKDILTPETANTPAKRVYLAVQLMYLSNSLEKIQDNYFILVNDIVKAAPSTIPYITRISNSILTGAFYKALKEAKKLIEYERTLIGHVQAGGASLSENEPGGGHSERAGSNAPHESRSSSSADQG</sequence>
<name>A0A916TB85_9HYPH</name>
<dbReference type="GO" id="GO:0006402">
    <property type="term" value="P:mRNA catabolic process"/>
    <property type="evidence" value="ECO:0007669"/>
    <property type="project" value="InterPro"/>
</dbReference>
<organism evidence="5 6">
    <name type="scientific">Roseibium aquae</name>
    <dbReference type="NCBI Taxonomy" id="1323746"/>
    <lineage>
        <taxon>Bacteria</taxon>
        <taxon>Pseudomonadati</taxon>
        <taxon>Pseudomonadota</taxon>
        <taxon>Alphaproteobacteria</taxon>
        <taxon>Hyphomicrobiales</taxon>
        <taxon>Stappiaceae</taxon>
        <taxon>Roseibium</taxon>
    </lineage>
</organism>
<dbReference type="OrthoDB" id="8561314at2"/>
<dbReference type="RefSeq" id="WP_150494438.1">
    <property type="nucleotide sequence ID" value="NZ_BMFA01000001.1"/>
</dbReference>
<keyword evidence="3" id="KW-0694">RNA-binding</keyword>
<evidence type="ECO:0000256" key="1">
    <source>
        <dbReference type="ARBA" id="ARBA00022491"/>
    </source>
</evidence>
<evidence type="ECO:0000313" key="5">
    <source>
        <dbReference type="EMBL" id="GGB37292.1"/>
    </source>
</evidence>